<evidence type="ECO:0000256" key="3">
    <source>
        <dbReference type="ARBA" id="ARBA00022679"/>
    </source>
</evidence>
<dbReference type="GO" id="GO:0032259">
    <property type="term" value="P:methylation"/>
    <property type="evidence" value="ECO:0007669"/>
    <property type="project" value="UniProtKB-KW"/>
</dbReference>
<evidence type="ECO:0000256" key="5">
    <source>
        <dbReference type="ARBA" id="ARBA00023244"/>
    </source>
</evidence>
<dbReference type="PANTHER" id="PTHR45790">
    <property type="entry name" value="SIROHEME SYNTHASE-RELATED"/>
    <property type="match status" value="1"/>
</dbReference>
<dbReference type="InterPro" id="IPR014776">
    <property type="entry name" value="4pyrrole_Mease_sub2"/>
</dbReference>
<dbReference type="Gene3D" id="3.30.950.10">
    <property type="entry name" value="Methyltransferase, Cobalt-precorrin-4 Transmethylase, Domain 2"/>
    <property type="match status" value="1"/>
</dbReference>
<dbReference type="Gene3D" id="3.40.50.10090">
    <property type="match status" value="2"/>
</dbReference>
<reference evidence="8" key="1">
    <citation type="submission" date="2020-10" db="EMBL/GenBank/DDBJ databases">
        <authorList>
            <person name="Gilroy R."/>
        </authorList>
    </citation>
    <scope>NUCLEOTIDE SEQUENCE</scope>
    <source>
        <strain evidence="8">ChiGjej3B3-7149</strain>
    </source>
</reference>
<keyword evidence="5" id="KW-0627">Porphyrin biosynthesis</keyword>
<name>A0A9D1DKX2_9FIRM</name>
<dbReference type="Proteomes" id="UP000824238">
    <property type="component" value="Unassembled WGS sequence"/>
</dbReference>
<dbReference type="Pfam" id="PF02602">
    <property type="entry name" value="HEM4"/>
    <property type="match status" value="1"/>
</dbReference>
<dbReference type="InterPro" id="IPR050161">
    <property type="entry name" value="Siro_Cobalamin_biosynth"/>
</dbReference>
<dbReference type="GO" id="GO:0004852">
    <property type="term" value="F:uroporphyrinogen-III synthase activity"/>
    <property type="evidence" value="ECO:0007669"/>
    <property type="project" value="InterPro"/>
</dbReference>
<dbReference type="AlphaFoldDB" id="A0A9D1DKX2"/>
<gene>
    <name evidence="8" type="primary">cobA</name>
    <name evidence="8" type="ORF">IAD36_03745</name>
</gene>
<keyword evidence="4" id="KW-0949">S-adenosyl-L-methionine</keyword>
<reference evidence="8" key="2">
    <citation type="journal article" date="2021" name="PeerJ">
        <title>Extensive microbial diversity within the chicken gut microbiome revealed by metagenomics and culture.</title>
        <authorList>
            <person name="Gilroy R."/>
            <person name="Ravi A."/>
            <person name="Getino M."/>
            <person name="Pursley I."/>
            <person name="Horton D.L."/>
            <person name="Alikhan N.F."/>
            <person name="Baker D."/>
            <person name="Gharbi K."/>
            <person name="Hall N."/>
            <person name="Watson M."/>
            <person name="Adriaenssens E.M."/>
            <person name="Foster-Nyarko E."/>
            <person name="Jarju S."/>
            <person name="Secka A."/>
            <person name="Antonio M."/>
            <person name="Oren A."/>
            <person name="Chaudhuri R.R."/>
            <person name="La Ragione R."/>
            <person name="Hildebrand F."/>
            <person name="Pallen M.J."/>
        </authorList>
    </citation>
    <scope>NUCLEOTIDE SEQUENCE</scope>
    <source>
        <strain evidence="8">ChiGjej3B3-7149</strain>
    </source>
</reference>
<dbReference type="CDD" id="cd11642">
    <property type="entry name" value="SUMT"/>
    <property type="match status" value="1"/>
</dbReference>
<evidence type="ECO:0000259" key="7">
    <source>
        <dbReference type="Pfam" id="PF02602"/>
    </source>
</evidence>
<dbReference type="InterPro" id="IPR036108">
    <property type="entry name" value="4pyrrol_syn_uPrphyn_synt_sf"/>
</dbReference>
<dbReference type="FunFam" id="3.40.1010.10:FF:000001">
    <property type="entry name" value="Siroheme synthase"/>
    <property type="match status" value="1"/>
</dbReference>
<accession>A0A9D1DKX2</accession>
<dbReference type="SUPFAM" id="SSF69618">
    <property type="entry name" value="HemD-like"/>
    <property type="match status" value="1"/>
</dbReference>
<dbReference type="Gene3D" id="3.40.1010.10">
    <property type="entry name" value="Cobalt-precorrin-4 Transmethylase, Domain 1"/>
    <property type="match status" value="1"/>
</dbReference>
<feature type="domain" description="Tetrapyrrole methylase" evidence="6">
    <location>
        <begin position="4"/>
        <end position="216"/>
    </location>
</feature>
<dbReference type="PANTHER" id="PTHR45790:SF3">
    <property type="entry name" value="S-ADENOSYL-L-METHIONINE-DEPENDENT UROPORPHYRINOGEN III METHYLTRANSFERASE, CHLOROPLASTIC"/>
    <property type="match status" value="1"/>
</dbReference>
<dbReference type="NCBIfam" id="NF004790">
    <property type="entry name" value="PRK06136.1"/>
    <property type="match status" value="1"/>
</dbReference>
<dbReference type="Pfam" id="PF00590">
    <property type="entry name" value="TP_methylase"/>
    <property type="match status" value="1"/>
</dbReference>
<dbReference type="EC" id="2.1.1.107" evidence="1"/>
<dbReference type="SUPFAM" id="SSF53790">
    <property type="entry name" value="Tetrapyrrole methylase"/>
    <property type="match status" value="1"/>
</dbReference>
<dbReference type="InterPro" id="IPR035996">
    <property type="entry name" value="4pyrrol_Methylase_sf"/>
</dbReference>
<sequence>MSGRVYLVGAGCGGPELLTLRAAELLRACSCVVYDDLIDPAILDLAPPEAERVYMGKRSGRHSAPQAEINALLIEKARAGDVVVRLKGGDPFVFGRGGEEMLALAAAGVVCEAVPGISSAIAIPELAGIPLTHRGLSRSFHVVTAHSAAPGDTLPEDLDALARAGGTLVFLMGLGALPELTHRLIAAGLAPETPAAVLSGGNSPHPADVRGTLEDIAGRAAQVEAPAVILVGEVAALRLGGPWLPLSGLRVGLTGTPVMQEKLRALFEAEGARVFSATCSRVVPLAAELPEDLEEGGWIVLTSANGVGAFFRLLSEHGFDLRRLSRCRFAVIGPATGAALREHGLLPDLCPELHTSAGLADALLAAGRPGERVRLFRSALAGRELPEALSASFRLSETALYTVETRLCRRSGADYLLFSSAQGVRDYFAAGGDVSGAVCVSIGPVTSAALRSLGSGEILEAEEISARGLLSAVLRHRSG</sequence>
<protein>
    <recommendedName>
        <fullName evidence="1">uroporphyrinogen-III C-methyltransferase</fullName>
        <ecNumber evidence="1">2.1.1.107</ecNumber>
    </recommendedName>
</protein>
<dbReference type="InterPro" id="IPR003754">
    <property type="entry name" value="4pyrrol_synth_uPrphyn_synth"/>
</dbReference>
<keyword evidence="2 8" id="KW-0489">Methyltransferase</keyword>
<evidence type="ECO:0000256" key="2">
    <source>
        <dbReference type="ARBA" id="ARBA00022603"/>
    </source>
</evidence>
<evidence type="ECO:0000313" key="8">
    <source>
        <dbReference type="EMBL" id="HIR54701.1"/>
    </source>
</evidence>
<dbReference type="InterPro" id="IPR014777">
    <property type="entry name" value="4pyrrole_Mease_sub1"/>
</dbReference>
<dbReference type="GO" id="GO:0019354">
    <property type="term" value="P:siroheme biosynthetic process"/>
    <property type="evidence" value="ECO:0007669"/>
    <property type="project" value="InterPro"/>
</dbReference>
<feature type="domain" description="Tetrapyrrole biosynthesis uroporphyrinogen III synthase" evidence="7">
    <location>
        <begin position="262"/>
        <end position="470"/>
    </location>
</feature>
<dbReference type="EMBL" id="DVHH01000093">
    <property type="protein sequence ID" value="HIR54701.1"/>
    <property type="molecule type" value="Genomic_DNA"/>
</dbReference>
<keyword evidence="3 8" id="KW-0808">Transferase</keyword>
<dbReference type="InterPro" id="IPR000878">
    <property type="entry name" value="4pyrrol_Mease"/>
</dbReference>
<proteinExistence type="predicted"/>
<dbReference type="CDD" id="cd06578">
    <property type="entry name" value="HemD"/>
    <property type="match status" value="1"/>
</dbReference>
<dbReference type="InterPro" id="IPR006366">
    <property type="entry name" value="CobA/CysG_C"/>
</dbReference>
<organism evidence="8 9">
    <name type="scientific">Candidatus Scatomorpha intestinigallinarum</name>
    <dbReference type="NCBI Taxonomy" id="2840923"/>
    <lineage>
        <taxon>Bacteria</taxon>
        <taxon>Bacillati</taxon>
        <taxon>Bacillota</taxon>
        <taxon>Clostridia</taxon>
        <taxon>Eubacteriales</taxon>
        <taxon>Candidatus Scatomorpha</taxon>
    </lineage>
</organism>
<evidence type="ECO:0000313" key="9">
    <source>
        <dbReference type="Proteomes" id="UP000824238"/>
    </source>
</evidence>
<dbReference type="NCBIfam" id="TIGR01469">
    <property type="entry name" value="cobA_cysG_Cterm"/>
    <property type="match status" value="1"/>
</dbReference>
<evidence type="ECO:0000256" key="1">
    <source>
        <dbReference type="ARBA" id="ARBA00012162"/>
    </source>
</evidence>
<evidence type="ECO:0000256" key="4">
    <source>
        <dbReference type="ARBA" id="ARBA00022691"/>
    </source>
</evidence>
<dbReference type="GO" id="GO:0004851">
    <property type="term" value="F:uroporphyrin-III C-methyltransferase activity"/>
    <property type="evidence" value="ECO:0007669"/>
    <property type="project" value="UniProtKB-EC"/>
</dbReference>
<evidence type="ECO:0000259" key="6">
    <source>
        <dbReference type="Pfam" id="PF00590"/>
    </source>
</evidence>
<comment type="caution">
    <text evidence="8">The sequence shown here is derived from an EMBL/GenBank/DDBJ whole genome shotgun (WGS) entry which is preliminary data.</text>
</comment>